<dbReference type="InterPro" id="IPR004635">
    <property type="entry name" value="Pept_S49_SppA"/>
</dbReference>
<comment type="caution">
    <text evidence="7">The sequence shown here is derived from an EMBL/GenBank/DDBJ whole genome shotgun (WGS) entry which is preliminary data.</text>
</comment>
<evidence type="ECO:0000256" key="2">
    <source>
        <dbReference type="ARBA" id="ARBA00022670"/>
    </source>
</evidence>
<dbReference type="GO" id="GO:0006508">
    <property type="term" value="P:proteolysis"/>
    <property type="evidence" value="ECO:0007669"/>
    <property type="project" value="UniProtKB-KW"/>
</dbReference>
<keyword evidence="5" id="KW-0812">Transmembrane</keyword>
<dbReference type="InterPro" id="IPR029045">
    <property type="entry name" value="ClpP/crotonase-like_dom_sf"/>
</dbReference>
<dbReference type="PANTHER" id="PTHR42987">
    <property type="entry name" value="PEPTIDASE S49"/>
    <property type="match status" value="1"/>
</dbReference>
<keyword evidence="9" id="KW-1185">Reference proteome</keyword>
<feature type="domain" description="Peptidase S49" evidence="6">
    <location>
        <begin position="108"/>
        <end position="259"/>
    </location>
</feature>
<sequence length="296" mass="32813">MFNFIKILFSPVIAILDFITKYFKTIVFLTIMYFIVYSPNDKMNDNGTFEVANLQKIELFGPILDVSKTLNEIEKAKQNTNIKGVLLEVNSPGGAVAPSVELAYAIKELKAIKPVVVYASGVIASGSYYASIWADKIIANPGSMVGSIGVIMQGVNTEELMQKIGISTQTVKAGKYKESGTPTRKWFDYEKEQLQSVIDDTYNMFITDVANARKLDVKNHTQFADAKIFTASQAQKVGLVDEVATISSAEESIVKLSKVHSAIWQKQDKFDKFLDKFMSQVISKVSMSFSSGLKAY</sequence>
<evidence type="ECO:0000313" key="8">
    <source>
        <dbReference type="EMBL" id="KAB7889040.1"/>
    </source>
</evidence>
<dbReference type="SUPFAM" id="SSF52096">
    <property type="entry name" value="ClpP/crotonase"/>
    <property type="match status" value="1"/>
</dbReference>
<dbReference type="RefSeq" id="WP_152191326.1">
    <property type="nucleotide sequence ID" value="NZ_WFKI01000049.1"/>
</dbReference>
<keyword evidence="4" id="KW-0720">Serine protease</keyword>
<evidence type="ECO:0000256" key="1">
    <source>
        <dbReference type="ARBA" id="ARBA00008683"/>
    </source>
</evidence>
<keyword evidence="3" id="KW-0378">Hydrolase</keyword>
<evidence type="ECO:0000256" key="3">
    <source>
        <dbReference type="ARBA" id="ARBA00022801"/>
    </source>
</evidence>
<dbReference type="GO" id="GO:0008236">
    <property type="term" value="F:serine-type peptidase activity"/>
    <property type="evidence" value="ECO:0007669"/>
    <property type="project" value="UniProtKB-KW"/>
</dbReference>
<evidence type="ECO:0000313" key="7">
    <source>
        <dbReference type="EMBL" id="KAB7886328.1"/>
    </source>
</evidence>
<organism evidence="7 10">
    <name type="scientific">Poseidonibacter ostreae</name>
    <dbReference type="NCBI Taxonomy" id="2654171"/>
    <lineage>
        <taxon>Bacteria</taxon>
        <taxon>Pseudomonadati</taxon>
        <taxon>Campylobacterota</taxon>
        <taxon>Epsilonproteobacteria</taxon>
        <taxon>Campylobacterales</taxon>
        <taxon>Arcobacteraceae</taxon>
        <taxon>Poseidonibacter</taxon>
    </lineage>
</organism>
<reference evidence="9 10" key="1">
    <citation type="submission" date="2019-10" db="EMBL/GenBank/DDBJ databases">
        <title>Poseidonibacter ostreae sp. nov., isolated from the gut of the Ostrea denselamellosa.</title>
        <authorList>
            <person name="Choi A."/>
        </authorList>
    </citation>
    <scope>NUCLEOTIDE SEQUENCE [LARGE SCALE GENOMIC DNA]</scope>
    <source>
        <strain evidence="7 10">SJOD-M-33</strain>
        <strain evidence="8 9">SJOD-M-5</strain>
    </source>
</reference>
<evidence type="ECO:0000256" key="5">
    <source>
        <dbReference type="SAM" id="Phobius"/>
    </source>
</evidence>
<evidence type="ECO:0000256" key="4">
    <source>
        <dbReference type="ARBA" id="ARBA00022825"/>
    </source>
</evidence>
<evidence type="ECO:0000313" key="9">
    <source>
        <dbReference type="Proteomes" id="UP000461010"/>
    </source>
</evidence>
<dbReference type="AlphaFoldDB" id="A0A6L4WQ54"/>
<gene>
    <name evidence="7" type="primary">sppA</name>
    <name evidence="8" type="ORF">GBG18_11820</name>
    <name evidence="7" type="ORF">GBG19_12425</name>
</gene>
<name>A0A6L4WQ54_9BACT</name>
<dbReference type="InterPro" id="IPR002142">
    <property type="entry name" value="Peptidase_S49"/>
</dbReference>
<comment type="similarity">
    <text evidence="1">Belongs to the peptidase S49 family.</text>
</comment>
<evidence type="ECO:0000259" key="6">
    <source>
        <dbReference type="Pfam" id="PF01343"/>
    </source>
</evidence>
<evidence type="ECO:0000313" key="10">
    <source>
        <dbReference type="Proteomes" id="UP000472839"/>
    </source>
</evidence>
<dbReference type="EMBL" id="WFKK01000043">
    <property type="protein sequence ID" value="KAB7886328.1"/>
    <property type="molecule type" value="Genomic_DNA"/>
</dbReference>
<keyword evidence="2" id="KW-0645">Protease</keyword>
<proteinExistence type="inferred from homology"/>
<dbReference type="CDD" id="cd07023">
    <property type="entry name" value="S49_Sppa_N_C"/>
    <property type="match status" value="1"/>
</dbReference>
<dbReference type="Proteomes" id="UP000472839">
    <property type="component" value="Unassembled WGS sequence"/>
</dbReference>
<accession>A0A6L4WQ54</accession>
<dbReference type="Pfam" id="PF01343">
    <property type="entry name" value="Peptidase_S49"/>
    <property type="match status" value="1"/>
</dbReference>
<dbReference type="InterPro" id="IPR047272">
    <property type="entry name" value="S49_SppA_C"/>
</dbReference>
<feature type="transmembrane region" description="Helical" evidence="5">
    <location>
        <begin position="12"/>
        <end position="36"/>
    </location>
</feature>
<dbReference type="Gene3D" id="3.90.226.10">
    <property type="entry name" value="2-enoyl-CoA Hydratase, Chain A, domain 1"/>
    <property type="match status" value="2"/>
</dbReference>
<dbReference type="Proteomes" id="UP000461010">
    <property type="component" value="Unassembled WGS sequence"/>
</dbReference>
<keyword evidence="5" id="KW-0472">Membrane</keyword>
<keyword evidence="5" id="KW-1133">Transmembrane helix</keyword>
<dbReference type="PANTHER" id="PTHR42987:SF7">
    <property type="entry name" value="SIGNAL PEPTIDE PEPTIDASE SPPA-RELATED"/>
    <property type="match status" value="1"/>
</dbReference>
<protein>
    <submittedName>
        <fullName evidence="7">Signal peptide peptidase SppA</fullName>
    </submittedName>
</protein>
<dbReference type="NCBIfam" id="TIGR00706">
    <property type="entry name" value="SppA_dom"/>
    <property type="match status" value="1"/>
</dbReference>
<dbReference type="EMBL" id="WFKJ01000041">
    <property type="protein sequence ID" value="KAB7889040.1"/>
    <property type="molecule type" value="Genomic_DNA"/>
</dbReference>